<proteinExistence type="predicted"/>
<reference evidence="1 2" key="1">
    <citation type="submission" date="2023-04" db="EMBL/GenBank/DDBJ databases">
        <title>Genome of Basidiobolus ranarum AG-B5.</title>
        <authorList>
            <person name="Stajich J.E."/>
            <person name="Carter-House D."/>
            <person name="Gryganskyi A."/>
        </authorList>
    </citation>
    <scope>NUCLEOTIDE SEQUENCE [LARGE SCALE GENOMIC DNA]</scope>
    <source>
        <strain evidence="1 2">AG-B5</strain>
    </source>
</reference>
<evidence type="ECO:0000313" key="2">
    <source>
        <dbReference type="Proteomes" id="UP001479436"/>
    </source>
</evidence>
<name>A0ABR2WUB3_9FUNG</name>
<comment type="caution">
    <text evidence="1">The sequence shown here is derived from an EMBL/GenBank/DDBJ whole genome shotgun (WGS) entry which is preliminary data.</text>
</comment>
<dbReference type="EMBL" id="JASJQH010000313">
    <property type="protein sequence ID" value="KAK9765119.1"/>
    <property type="molecule type" value="Genomic_DNA"/>
</dbReference>
<sequence length="67" mass="7716">MSWIARDCEAFGNYNASQTVATKHFIRLSCPEEGHKLKENGELNFILKSKVHLWKLVPDMITDVQIL</sequence>
<accession>A0ABR2WUB3</accession>
<protein>
    <submittedName>
        <fullName evidence="1">Uncharacterized protein</fullName>
    </submittedName>
</protein>
<keyword evidence="2" id="KW-1185">Reference proteome</keyword>
<dbReference type="Proteomes" id="UP001479436">
    <property type="component" value="Unassembled WGS sequence"/>
</dbReference>
<evidence type="ECO:0000313" key="1">
    <source>
        <dbReference type="EMBL" id="KAK9765119.1"/>
    </source>
</evidence>
<gene>
    <name evidence="1" type="ORF">K7432_006793</name>
</gene>
<organism evidence="1 2">
    <name type="scientific">Basidiobolus ranarum</name>
    <dbReference type="NCBI Taxonomy" id="34480"/>
    <lineage>
        <taxon>Eukaryota</taxon>
        <taxon>Fungi</taxon>
        <taxon>Fungi incertae sedis</taxon>
        <taxon>Zoopagomycota</taxon>
        <taxon>Entomophthoromycotina</taxon>
        <taxon>Basidiobolomycetes</taxon>
        <taxon>Basidiobolales</taxon>
        <taxon>Basidiobolaceae</taxon>
        <taxon>Basidiobolus</taxon>
    </lineage>
</organism>